<dbReference type="HOGENOM" id="CLU_3161089_0_0_1"/>
<keyword evidence="2" id="KW-1185">Reference proteome</keyword>
<dbReference type="PANTHER" id="PTHR32457:SF62">
    <property type="entry name" value="F-BOX DOMAIN-CONTAINING PROTEIN-RELATED"/>
    <property type="match status" value="1"/>
</dbReference>
<dbReference type="AlphaFoldDB" id="Q54B04"/>
<dbReference type="VEuPathDB" id="AmoebaDB:DDB_G0294000"/>
<accession>Q54B04</accession>
<name>Q54B04_DICDI</name>
<dbReference type="KEGG" id="ddi:DDB_G0294000"/>
<gene>
    <name evidence="1" type="ORF">DDB_G0294000</name>
</gene>
<dbReference type="GeneID" id="8629530"/>
<evidence type="ECO:0000313" key="1">
    <source>
        <dbReference type="EMBL" id="EAL60442.1"/>
    </source>
</evidence>
<organism evidence="1 2">
    <name type="scientific">Dictyostelium discoideum</name>
    <name type="common">Social amoeba</name>
    <dbReference type="NCBI Taxonomy" id="44689"/>
    <lineage>
        <taxon>Eukaryota</taxon>
        <taxon>Amoebozoa</taxon>
        <taxon>Evosea</taxon>
        <taxon>Eumycetozoa</taxon>
        <taxon>Dictyostelia</taxon>
        <taxon>Dictyosteliales</taxon>
        <taxon>Dictyosteliaceae</taxon>
        <taxon>Dictyostelium</taxon>
    </lineage>
</organism>
<evidence type="ECO:0000313" key="2">
    <source>
        <dbReference type="Proteomes" id="UP000002195"/>
    </source>
</evidence>
<dbReference type="InParanoid" id="Q54B04"/>
<comment type="caution">
    <text evidence="1">The sequence shown here is derived from an EMBL/GenBank/DDBJ whole genome shotgun (WGS) entry which is preliminary data.</text>
</comment>
<dbReference type="PaxDb" id="44689-DDB0215604"/>
<dbReference type="PANTHER" id="PTHR32457">
    <property type="entry name" value="F-BOX DOMAIN-CONTAINING PROTEIN-RELATED"/>
    <property type="match status" value="1"/>
</dbReference>
<reference evidence="1 2" key="1">
    <citation type="journal article" date="2005" name="Nature">
        <title>The genome of the social amoeba Dictyostelium discoideum.</title>
        <authorList>
            <consortium name="The Dictyostelium discoideum Sequencing Consortium"/>
            <person name="Eichinger L."/>
            <person name="Pachebat J.A."/>
            <person name="Glockner G."/>
            <person name="Rajandream M.A."/>
            <person name="Sucgang R."/>
            <person name="Berriman M."/>
            <person name="Song J."/>
            <person name="Olsen R."/>
            <person name="Szafranski K."/>
            <person name="Xu Q."/>
            <person name="Tunggal B."/>
            <person name="Kummerfeld S."/>
            <person name="Madera M."/>
            <person name="Konfortov B.A."/>
            <person name="Rivero F."/>
            <person name="Bankier A.T."/>
            <person name="Lehmann R."/>
            <person name="Hamlin N."/>
            <person name="Davies R."/>
            <person name="Gaudet P."/>
            <person name="Fey P."/>
            <person name="Pilcher K."/>
            <person name="Chen G."/>
            <person name="Saunders D."/>
            <person name="Sodergren E."/>
            <person name="Davis P."/>
            <person name="Kerhornou A."/>
            <person name="Nie X."/>
            <person name="Hall N."/>
            <person name="Anjard C."/>
            <person name="Hemphill L."/>
            <person name="Bason N."/>
            <person name="Farbrother P."/>
            <person name="Desany B."/>
            <person name="Just E."/>
            <person name="Morio T."/>
            <person name="Rost R."/>
            <person name="Churcher C."/>
            <person name="Cooper J."/>
            <person name="Haydock S."/>
            <person name="van Driessche N."/>
            <person name="Cronin A."/>
            <person name="Goodhead I."/>
            <person name="Muzny D."/>
            <person name="Mourier T."/>
            <person name="Pain A."/>
            <person name="Lu M."/>
            <person name="Harper D."/>
            <person name="Lindsay R."/>
            <person name="Hauser H."/>
            <person name="James K."/>
            <person name="Quiles M."/>
            <person name="Madan Babu M."/>
            <person name="Saito T."/>
            <person name="Buchrieser C."/>
            <person name="Wardroper A."/>
            <person name="Felder M."/>
            <person name="Thangavelu M."/>
            <person name="Johnson D."/>
            <person name="Knights A."/>
            <person name="Loulseged H."/>
            <person name="Mungall K."/>
            <person name="Oliver K."/>
            <person name="Price C."/>
            <person name="Quail M.A."/>
            <person name="Urushihara H."/>
            <person name="Hernandez J."/>
            <person name="Rabbinowitsch E."/>
            <person name="Steffen D."/>
            <person name="Sanders M."/>
            <person name="Ma J."/>
            <person name="Kohara Y."/>
            <person name="Sharp S."/>
            <person name="Simmonds M."/>
            <person name="Spiegler S."/>
            <person name="Tivey A."/>
            <person name="Sugano S."/>
            <person name="White B."/>
            <person name="Walker D."/>
            <person name="Woodward J."/>
            <person name="Winckler T."/>
            <person name="Tanaka Y."/>
            <person name="Shaulsky G."/>
            <person name="Schleicher M."/>
            <person name="Weinstock G."/>
            <person name="Rosenthal A."/>
            <person name="Cox E.C."/>
            <person name="Chisholm R.L."/>
            <person name="Gibbs R."/>
            <person name="Loomis W.F."/>
            <person name="Platzer M."/>
            <person name="Kay R.R."/>
            <person name="Williams J."/>
            <person name="Dear P.H."/>
            <person name="Noegel A.A."/>
            <person name="Barrell B."/>
            <person name="Kuspa A."/>
        </authorList>
    </citation>
    <scope>NUCLEOTIDE SEQUENCE [LARGE SCALE GENOMIC DNA]</scope>
    <source>
        <strain evidence="1 2">AX4</strain>
    </source>
</reference>
<protein>
    <submittedName>
        <fullName evidence="1">Uncharacterized protein</fullName>
    </submittedName>
</protein>
<dbReference type="Proteomes" id="UP000002195">
    <property type="component" value="Unassembled WGS sequence"/>
</dbReference>
<proteinExistence type="predicted"/>
<dbReference type="EMBL" id="AAFI02000225">
    <property type="protein sequence ID" value="EAL60442.1"/>
    <property type="molecule type" value="Genomic_DNA"/>
</dbReference>
<dbReference type="RefSeq" id="XP_628855.1">
    <property type="nucleotide sequence ID" value="XM_628853.1"/>
</dbReference>
<sequence>MEIDNNEFEISFWKVIHNKYLFDRIINYIQCLEWVNYDDYNQLHIEIE</sequence>